<keyword evidence="2" id="KW-0012">Acyltransferase</keyword>
<feature type="domain" description="N-acetyltransferase" evidence="3">
    <location>
        <begin position="2"/>
        <end position="164"/>
    </location>
</feature>
<dbReference type="SUPFAM" id="SSF55729">
    <property type="entry name" value="Acyl-CoA N-acyltransferases (Nat)"/>
    <property type="match status" value="1"/>
</dbReference>
<evidence type="ECO:0000313" key="4">
    <source>
        <dbReference type="EMBL" id="MCW3714718.1"/>
    </source>
</evidence>
<dbReference type="Pfam" id="PF00583">
    <property type="entry name" value="Acetyltransf_1"/>
    <property type="match status" value="1"/>
</dbReference>
<dbReference type="RefSeq" id="WP_080322778.1">
    <property type="nucleotide sequence ID" value="NZ_JYMX02000024.1"/>
</dbReference>
<sequence>MLTARPLVSESASDCANVLRVFNEAPSYTELVEGRAPSPEDVDDFFFGKPAGTNAAQKSVFGFFAEREMIGCADVIHSYPTDDCIWIGLMLLTEARQGRGHGKAALKLLIEMAGEWGYRAAQLAVVSTNPRAHAFWQREGFEEIRRANSPRFTGDLIVMQRPIG</sequence>
<dbReference type="PANTHER" id="PTHR43877">
    <property type="entry name" value="AMINOALKYLPHOSPHONATE N-ACETYLTRANSFERASE-RELATED-RELATED"/>
    <property type="match status" value="1"/>
</dbReference>
<evidence type="ECO:0000256" key="1">
    <source>
        <dbReference type="ARBA" id="ARBA00022679"/>
    </source>
</evidence>
<evidence type="ECO:0000256" key="2">
    <source>
        <dbReference type="ARBA" id="ARBA00023315"/>
    </source>
</evidence>
<dbReference type="GO" id="GO:0016746">
    <property type="term" value="F:acyltransferase activity"/>
    <property type="evidence" value="ECO:0007669"/>
    <property type="project" value="UniProtKB-KW"/>
</dbReference>
<dbReference type="InterPro" id="IPR000182">
    <property type="entry name" value="GNAT_dom"/>
</dbReference>
<dbReference type="InterPro" id="IPR016181">
    <property type="entry name" value="Acyl_CoA_acyltransferase"/>
</dbReference>
<reference evidence="4 5" key="2">
    <citation type="journal article" date="2017" name="Front. Microbiol.">
        <title>Genomics Reveals a Unique Clone of Burkholderia cenocepacia Harboring an Actively Excising Novel Genomic Island.</title>
        <authorList>
            <person name="Patil P.P."/>
            <person name="Mali S."/>
            <person name="Midha S."/>
            <person name="Gautam V."/>
            <person name="Dash L."/>
            <person name="Kumar S."/>
            <person name="Shastri J."/>
            <person name="Singhal L."/>
            <person name="Patil P.B."/>
        </authorList>
    </citation>
    <scope>NUCLEOTIDE SEQUENCE [LARGE SCALE GENOMIC DNA]</scope>
    <source>
        <strain evidence="4 5">BC-19</strain>
    </source>
</reference>
<dbReference type="PROSITE" id="PS51186">
    <property type="entry name" value="GNAT"/>
    <property type="match status" value="1"/>
</dbReference>
<keyword evidence="1" id="KW-0808">Transferase</keyword>
<gene>
    <name evidence="4" type="ORF">UE95_025850</name>
</gene>
<accession>A0ABD4UK66</accession>
<protein>
    <submittedName>
        <fullName evidence="4">GNAT family N-acetyltransferase</fullName>
    </submittedName>
</protein>
<proteinExistence type="predicted"/>
<dbReference type="CDD" id="cd04301">
    <property type="entry name" value="NAT_SF"/>
    <property type="match status" value="1"/>
</dbReference>
<reference evidence="4 5" key="1">
    <citation type="journal article" date="2017" name="Front. Microbiol.">
        <title>Genomics reveals a unique clone of Burkholderia cenocepacia harbouring an actively excising novel genomic island.</title>
        <authorList>
            <person name="Patil P."/>
            <person name="Mali S."/>
            <person name="Midha S."/>
            <person name="Gautam V."/>
            <person name="Dash L."/>
            <person name="Kumar S."/>
            <person name="Shastri J."/>
            <person name="Singhal L."/>
            <person name="Patil P.B."/>
        </authorList>
    </citation>
    <scope>NUCLEOTIDE SEQUENCE [LARGE SCALE GENOMIC DNA]</scope>
    <source>
        <strain evidence="4 5">BC-19</strain>
    </source>
</reference>
<comment type="caution">
    <text evidence="4">The sequence shown here is derived from an EMBL/GenBank/DDBJ whole genome shotgun (WGS) entry which is preliminary data.</text>
</comment>
<dbReference type="InterPro" id="IPR050832">
    <property type="entry name" value="Bact_Acetyltransf"/>
</dbReference>
<dbReference type="PANTHER" id="PTHR43877:SF2">
    <property type="entry name" value="AMINOALKYLPHOSPHONATE N-ACETYLTRANSFERASE-RELATED"/>
    <property type="match status" value="1"/>
</dbReference>
<evidence type="ECO:0000313" key="5">
    <source>
        <dbReference type="Proteomes" id="UP000191686"/>
    </source>
</evidence>
<organism evidence="4 5">
    <name type="scientific">Burkholderia cenocepacia</name>
    <dbReference type="NCBI Taxonomy" id="95486"/>
    <lineage>
        <taxon>Bacteria</taxon>
        <taxon>Pseudomonadati</taxon>
        <taxon>Pseudomonadota</taxon>
        <taxon>Betaproteobacteria</taxon>
        <taxon>Burkholderiales</taxon>
        <taxon>Burkholderiaceae</taxon>
        <taxon>Burkholderia</taxon>
        <taxon>Burkholderia cepacia complex</taxon>
    </lineage>
</organism>
<name>A0ABD4UK66_9BURK</name>
<evidence type="ECO:0000259" key="3">
    <source>
        <dbReference type="PROSITE" id="PS51186"/>
    </source>
</evidence>
<dbReference type="EMBL" id="JYMX02000024">
    <property type="protein sequence ID" value="MCW3714718.1"/>
    <property type="molecule type" value="Genomic_DNA"/>
</dbReference>
<dbReference type="Proteomes" id="UP000191686">
    <property type="component" value="Unassembled WGS sequence"/>
</dbReference>
<dbReference type="Gene3D" id="3.40.630.30">
    <property type="match status" value="1"/>
</dbReference>
<dbReference type="AlphaFoldDB" id="A0ABD4UK66"/>